<comment type="caution">
    <text evidence="1">The sequence shown here is derived from an EMBL/GenBank/DDBJ whole genome shotgun (WGS) entry which is preliminary data.</text>
</comment>
<accession>A0ABY2MAF1</accession>
<proteinExistence type="predicted"/>
<protein>
    <recommendedName>
        <fullName evidence="3">Lipoprotein</fullName>
    </recommendedName>
</protein>
<dbReference type="Proteomes" id="UP000297273">
    <property type="component" value="Unassembled WGS sequence"/>
</dbReference>
<evidence type="ECO:0008006" key="3">
    <source>
        <dbReference type="Google" id="ProtNLM"/>
    </source>
</evidence>
<organism evidence="1 2">
    <name type="scientific">Leptospira langatensis</name>
    <dbReference type="NCBI Taxonomy" id="2484983"/>
    <lineage>
        <taxon>Bacteria</taxon>
        <taxon>Pseudomonadati</taxon>
        <taxon>Spirochaetota</taxon>
        <taxon>Spirochaetia</taxon>
        <taxon>Leptospirales</taxon>
        <taxon>Leptospiraceae</taxon>
        <taxon>Leptospira</taxon>
    </lineage>
</organism>
<evidence type="ECO:0000313" key="2">
    <source>
        <dbReference type="Proteomes" id="UP000297273"/>
    </source>
</evidence>
<keyword evidence="2" id="KW-1185">Reference proteome</keyword>
<reference evidence="2" key="1">
    <citation type="journal article" date="2019" name="PLoS Negl. Trop. Dis.">
        <title>Revisiting the worldwide diversity of Leptospira species in the environment.</title>
        <authorList>
            <person name="Vincent A.T."/>
            <person name="Schiettekatte O."/>
            <person name="Bourhy P."/>
            <person name="Veyrier F.J."/>
            <person name="Picardeau M."/>
        </authorList>
    </citation>
    <scope>NUCLEOTIDE SEQUENCE [LARGE SCALE GENOMIC DNA]</scope>
    <source>
        <strain evidence="2">201702690</strain>
    </source>
</reference>
<gene>
    <name evidence="1" type="ORF">EHQ53_10720</name>
</gene>
<name>A0ABY2MAF1_9LEPT</name>
<dbReference type="EMBL" id="RQGC01000007">
    <property type="protein sequence ID" value="TGL40464.1"/>
    <property type="molecule type" value="Genomic_DNA"/>
</dbReference>
<sequence>MIYYKSIKNWIPRFLFLLVTLPLIACHSGEVMLMHENNADREVITRASGEACGSKIISIPGAMILDFIPIRFNSRMERALQNAILSVPGAKGIKNVTVEETWYYWLIGHTRCVIITGDVVR</sequence>
<evidence type="ECO:0000313" key="1">
    <source>
        <dbReference type="EMBL" id="TGL40464.1"/>
    </source>
</evidence>